<proteinExistence type="predicted"/>
<dbReference type="RefSeq" id="WP_130508539.1">
    <property type="nucleotide sequence ID" value="NZ_SHKY01000001.1"/>
</dbReference>
<reference evidence="4 5" key="1">
    <citation type="submission" date="2019-02" db="EMBL/GenBank/DDBJ databases">
        <title>Sequencing the genomes of 1000 actinobacteria strains.</title>
        <authorList>
            <person name="Klenk H.-P."/>
        </authorList>
    </citation>
    <scope>NUCLEOTIDE SEQUENCE [LARGE SCALE GENOMIC DNA]</scope>
    <source>
        <strain evidence="4 5">DSM 45162</strain>
    </source>
</reference>
<dbReference type="Gene3D" id="3.40.50.1820">
    <property type="entry name" value="alpha/beta hydrolase"/>
    <property type="match status" value="1"/>
</dbReference>
<dbReference type="OrthoDB" id="9767239at2"/>
<protein>
    <submittedName>
        <fullName evidence="4">Poly(Hydroxyalkanoate) depolymerase family esterase</fullName>
    </submittedName>
</protein>
<evidence type="ECO:0000313" key="5">
    <source>
        <dbReference type="Proteomes" id="UP000292564"/>
    </source>
</evidence>
<dbReference type="GO" id="GO:0005576">
    <property type="term" value="C:extracellular region"/>
    <property type="evidence" value="ECO:0007669"/>
    <property type="project" value="InterPro"/>
</dbReference>
<dbReference type="InterPro" id="IPR010126">
    <property type="entry name" value="Esterase_phb"/>
</dbReference>
<dbReference type="InterPro" id="IPR029058">
    <property type="entry name" value="AB_hydrolase_fold"/>
</dbReference>
<dbReference type="NCBIfam" id="TIGR01840">
    <property type="entry name" value="esterase_phb"/>
    <property type="match status" value="1"/>
</dbReference>
<dbReference type="Proteomes" id="UP000292564">
    <property type="component" value="Unassembled WGS sequence"/>
</dbReference>
<dbReference type="InterPro" id="IPR050955">
    <property type="entry name" value="Plant_Biomass_Hydrol_Est"/>
</dbReference>
<evidence type="ECO:0000256" key="3">
    <source>
        <dbReference type="SAM" id="SignalP"/>
    </source>
</evidence>
<keyword evidence="2" id="KW-0378">Hydrolase</keyword>
<dbReference type="SUPFAM" id="SSF53474">
    <property type="entry name" value="alpha/beta-Hydrolases"/>
    <property type="match status" value="2"/>
</dbReference>
<dbReference type="PANTHER" id="PTHR43037">
    <property type="entry name" value="UNNAMED PRODUCT-RELATED"/>
    <property type="match status" value="1"/>
</dbReference>
<accession>A0A4Q7ZFG9</accession>
<dbReference type="AlphaFoldDB" id="A0A4Q7ZFG9"/>
<dbReference type="GO" id="GO:0016787">
    <property type="term" value="F:hydrolase activity"/>
    <property type="evidence" value="ECO:0007669"/>
    <property type="project" value="UniProtKB-KW"/>
</dbReference>
<feature type="chain" id="PRO_5020532371" evidence="3">
    <location>
        <begin position="33"/>
        <end position="323"/>
    </location>
</feature>
<keyword evidence="1 3" id="KW-0732">Signal</keyword>
<name>A0A4Q7ZFG9_9ACTN</name>
<dbReference type="Pfam" id="PF10503">
    <property type="entry name" value="Esterase_PHB"/>
    <property type="match status" value="1"/>
</dbReference>
<comment type="caution">
    <text evidence="4">The sequence shown here is derived from an EMBL/GenBank/DDBJ whole genome shotgun (WGS) entry which is preliminary data.</text>
</comment>
<evidence type="ECO:0000256" key="2">
    <source>
        <dbReference type="ARBA" id="ARBA00022801"/>
    </source>
</evidence>
<gene>
    <name evidence="4" type="ORF">EV385_1218</name>
</gene>
<dbReference type="EMBL" id="SHKY01000001">
    <property type="protein sequence ID" value="RZU49468.1"/>
    <property type="molecule type" value="Genomic_DNA"/>
</dbReference>
<dbReference type="PANTHER" id="PTHR43037:SF1">
    <property type="entry name" value="BLL1128 PROTEIN"/>
    <property type="match status" value="1"/>
</dbReference>
<keyword evidence="5" id="KW-1185">Reference proteome</keyword>
<organism evidence="4 5">
    <name type="scientific">Krasilnikovia cinnamomea</name>
    <dbReference type="NCBI Taxonomy" id="349313"/>
    <lineage>
        <taxon>Bacteria</taxon>
        <taxon>Bacillati</taxon>
        <taxon>Actinomycetota</taxon>
        <taxon>Actinomycetes</taxon>
        <taxon>Micromonosporales</taxon>
        <taxon>Micromonosporaceae</taxon>
        <taxon>Krasilnikovia</taxon>
    </lineage>
</organism>
<sequence length="323" mass="34039">MAHFPIRRVRHLAVVLAVLLGTALAAPRPAHAAGLEQVTGFGTNPGNLAMYAYRPADLPPGAPAVVLLHGCTQDAAGYFANSGWRTFADRWHFALVLAQQRTANNSAACFNWFLPADTGRGQGEALSIRQMAGYAVATYGSDPSRIFVSGLSAGGAMSAVMLATYPDLFAAGSIVAGLPYRCATSVAAAVTCQYVPPDRTPAQWGDLVRAAFPGYPGPRPRVAIWHGQADWKVVPANGVELRDQFTDVLGVPAQPTATRTLPAGTTLEVYGADQVRLYRIAGMAHGLPVDPGAEAQQCGTAAAYFLDTICSAYSDAVFFGLDR</sequence>
<evidence type="ECO:0000313" key="4">
    <source>
        <dbReference type="EMBL" id="RZU49468.1"/>
    </source>
</evidence>
<evidence type="ECO:0000256" key="1">
    <source>
        <dbReference type="ARBA" id="ARBA00022729"/>
    </source>
</evidence>
<feature type="signal peptide" evidence="3">
    <location>
        <begin position="1"/>
        <end position="32"/>
    </location>
</feature>